<evidence type="ECO:0000256" key="2">
    <source>
        <dbReference type="SAM" id="SignalP"/>
    </source>
</evidence>
<evidence type="ECO:0008006" key="5">
    <source>
        <dbReference type="Google" id="ProtNLM"/>
    </source>
</evidence>
<dbReference type="Proteomes" id="UP000189981">
    <property type="component" value="Unassembled WGS sequence"/>
</dbReference>
<dbReference type="PROSITE" id="PS51257">
    <property type="entry name" value="PROKAR_LIPOPROTEIN"/>
    <property type="match status" value="1"/>
</dbReference>
<gene>
    <name evidence="3" type="ORF">SAMN05661099_3060</name>
</gene>
<evidence type="ECO:0000256" key="1">
    <source>
        <dbReference type="SAM" id="MobiDB-lite"/>
    </source>
</evidence>
<keyword evidence="2" id="KW-0732">Signal</keyword>
<sequence length="166" mass="17838">MKNLLKVLSFAVVSSAIVACSNKNAEDGATDTTMMSESTEMTTTSTAQVVPGSYTNLSTGKTVYIVADPTTGWAVDSITKVPVEFYIDNSGDTLFQTGVVVNNAIMKSDGKWTLDETKIKRDGDDIKIKNEDGSKVKIEADGDMKTKTDAGKVKVEDDTVKVKPKN</sequence>
<name>A0A1T5EJP4_9SPHI</name>
<dbReference type="OrthoDB" id="772849at2"/>
<dbReference type="RefSeq" id="WP_079703561.1">
    <property type="nucleotide sequence ID" value="NZ_FUYR01000003.1"/>
</dbReference>
<dbReference type="EMBL" id="FUYR01000003">
    <property type="protein sequence ID" value="SKB83978.1"/>
    <property type="molecule type" value="Genomic_DNA"/>
</dbReference>
<feature type="region of interest" description="Disordered" evidence="1">
    <location>
        <begin position="147"/>
        <end position="166"/>
    </location>
</feature>
<proteinExistence type="predicted"/>
<protein>
    <recommendedName>
        <fullName evidence="5">Lipoprotein</fullName>
    </recommendedName>
</protein>
<feature type="signal peptide" evidence="2">
    <location>
        <begin position="1"/>
        <end position="25"/>
    </location>
</feature>
<keyword evidence="4" id="KW-1185">Reference proteome</keyword>
<dbReference type="AlphaFoldDB" id="A0A1T5EJP4"/>
<feature type="chain" id="PRO_5010567681" description="Lipoprotein" evidence="2">
    <location>
        <begin position="26"/>
        <end position="166"/>
    </location>
</feature>
<organism evidence="3 4">
    <name type="scientific">Daejeonella lutea</name>
    <dbReference type="NCBI Taxonomy" id="572036"/>
    <lineage>
        <taxon>Bacteria</taxon>
        <taxon>Pseudomonadati</taxon>
        <taxon>Bacteroidota</taxon>
        <taxon>Sphingobacteriia</taxon>
        <taxon>Sphingobacteriales</taxon>
        <taxon>Sphingobacteriaceae</taxon>
        <taxon>Daejeonella</taxon>
    </lineage>
</organism>
<evidence type="ECO:0000313" key="3">
    <source>
        <dbReference type="EMBL" id="SKB83978.1"/>
    </source>
</evidence>
<accession>A0A1T5EJP4</accession>
<reference evidence="4" key="1">
    <citation type="submission" date="2017-02" db="EMBL/GenBank/DDBJ databases">
        <authorList>
            <person name="Varghese N."/>
            <person name="Submissions S."/>
        </authorList>
    </citation>
    <scope>NUCLEOTIDE SEQUENCE [LARGE SCALE GENOMIC DNA]</scope>
    <source>
        <strain evidence="4">DSM 22385</strain>
    </source>
</reference>
<evidence type="ECO:0000313" key="4">
    <source>
        <dbReference type="Proteomes" id="UP000189981"/>
    </source>
</evidence>